<dbReference type="InterPro" id="IPR013096">
    <property type="entry name" value="Cupin_2"/>
</dbReference>
<dbReference type="InterPro" id="IPR037523">
    <property type="entry name" value="VOC_core"/>
</dbReference>
<reference evidence="3" key="1">
    <citation type="submission" date="2022-10" db="EMBL/GenBank/DDBJ databases">
        <title>The complete genomes of actinobacterial strains from the NBC collection.</title>
        <authorList>
            <person name="Joergensen T.S."/>
            <person name="Alvarez Arevalo M."/>
            <person name="Sterndorff E.B."/>
            <person name="Faurdal D."/>
            <person name="Vuksanovic O."/>
            <person name="Mourched A.-S."/>
            <person name="Charusanti P."/>
            <person name="Shaw S."/>
            <person name="Blin K."/>
            <person name="Weber T."/>
        </authorList>
    </citation>
    <scope>NUCLEOTIDE SEQUENCE</scope>
    <source>
        <strain evidence="3">NBC_00049</strain>
    </source>
</reference>
<evidence type="ECO:0000259" key="2">
    <source>
        <dbReference type="PROSITE" id="PS51819"/>
    </source>
</evidence>
<feature type="domain" description="VOC" evidence="2">
    <location>
        <begin position="1"/>
        <end position="116"/>
    </location>
</feature>
<feature type="compositionally biased region" description="Acidic residues" evidence="1">
    <location>
        <begin position="130"/>
        <end position="145"/>
    </location>
</feature>
<dbReference type="Pfam" id="PF07883">
    <property type="entry name" value="Cupin_2"/>
    <property type="match status" value="1"/>
</dbReference>
<dbReference type="EMBL" id="CP108264">
    <property type="protein sequence ID" value="WTU78390.1"/>
    <property type="molecule type" value="Genomic_DNA"/>
</dbReference>
<evidence type="ECO:0000256" key="1">
    <source>
        <dbReference type="SAM" id="MobiDB-lite"/>
    </source>
</evidence>
<feature type="region of interest" description="Disordered" evidence="1">
    <location>
        <begin position="124"/>
        <end position="147"/>
    </location>
</feature>
<evidence type="ECO:0000313" key="3">
    <source>
        <dbReference type="EMBL" id="WTU78390.1"/>
    </source>
</evidence>
<accession>A0AAU2K0K2</accession>
<dbReference type="InterPro" id="IPR014710">
    <property type="entry name" value="RmlC-like_jellyroll"/>
</dbReference>
<dbReference type="AlphaFoldDB" id="A0AAU2K0K2"/>
<protein>
    <submittedName>
        <fullName evidence="3">Cupin domain-containing protein</fullName>
    </submittedName>
</protein>
<gene>
    <name evidence="3" type="ORF">OG327_36645</name>
</gene>
<dbReference type="Gene3D" id="3.10.180.10">
    <property type="entry name" value="2,3-Dihydroxybiphenyl 1,2-Dioxygenase, domain 1"/>
    <property type="match status" value="1"/>
</dbReference>
<dbReference type="Gene3D" id="2.60.120.10">
    <property type="entry name" value="Jelly Rolls"/>
    <property type="match status" value="1"/>
</dbReference>
<dbReference type="SUPFAM" id="SSF54593">
    <property type="entry name" value="Glyoxalase/Bleomycin resistance protein/Dihydroxybiphenyl dioxygenase"/>
    <property type="match status" value="1"/>
</dbReference>
<dbReference type="InterPro" id="IPR029068">
    <property type="entry name" value="Glyas_Bleomycin-R_OHBP_Dase"/>
</dbReference>
<organism evidence="3">
    <name type="scientific">Streptomyces sp. NBC_00049</name>
    <dbReference type="NCBI Taxonomy" id="2903617"/>
    <lineage>
        <taxon>Bacteria</taxon>
        <taxon>Bacillati</taxon>
        <taxon>Actinomycetota</taxon>
        <taxon>Actinomycetes</taxon>
        <taxon>Kitasatosporales</taxon>
        <taxon>Streptomycetaceae</taxon>
        <taxon>Streptomyces</taxon>
    </lineage>
</organism>
<proteinExistence type="predicted"/>
<sequence length="270" mass="28754">MSLTVADVDASRVFFSTHLGYEVAMAADGFASLTRGDAAADIVLLRRGTEVLPAEQRDREAGGLILALTVTGLDAEERRLREAGAPITMPLREEPWGERLFQLTDPNGVVVQLVEWVAPAEPARPVELQASEESEESEETEESEEAAMRVITPAAENVTESPNARMTGLAAPSRGSAELSTWTVEMDAGQTGPEHSVSREQVWTVTAGVLEVTCGGHTEKITAGQTAVLPPDVLRRVHAPQAAGAHVAMRSDGVVCVPGTEGTRVLPWAQ</sequence>
<dbReference type="Pfam" id="PF00903">
    <property type="entry name" value="Glyoxalase"/>
    <property type="match status" value="1"/>
</dbReference>
<dbReference type="InterPro" id="IPR011051">
    <property type="entry name" value="RmlC_Cupin_sf"/>
</dbReference>
<name>A0AAU2K0K2_9ACTN</name>
<dbReference type="InterPro" id="IPR004360">
    <property type="entry name" value="Glyas_Fos-R_dOase_dom"/>
</dbReference>
<dbReference type="SUPFAM" id="SSF51182">
    <property type="entry name" value="RmlC-like cupins"/>
    <property type="match status" value="1"/>
</dbReference>
<dbReference type="PROSITE" id="PS51819">
    <property type="entry name" value="VOC"/>
    <property type="match status" value="1"/>
</dbReference>